<name>A0A9D1FHZ6_9BACT</name>
<evidence type="ECO:0000256" key="3">
    <source>
        <dbReference type="ARBA" id="ARBA00023235"/>
    </source>
</evidence>
<dbReference type="Gene3D" id="3.40.50.10490">
    <property type="entry name" value="Glucose-6-phosphate isomerase like protein, domain 1"/>
    <property type="match status" value="2"/>
</dbReference>
<keyword evidence="2" id="KW-0324">Glycolysis</keyword>
<protein>
    <recommendedName>
        <fullName evidence="6">Glucose-6-phosphate isomerase</fullName>
    </recommendedName>
</protein>
<dbReference type="SUPFAM" id="SSF53697">
    <property type="entry name" value="SIS domain"/>
    <property type="match status" value="1"/>
</dbReference>
<dbReference type="GO" id="GO:0004347">
    <property type="term" value="F:glucose-6-phosphate isomerase activity"/>
    <property type="evidence" value="ECO:0007669"/>
    <property type="project" value="InterPro"/>
</dbReference>
<dbReference type="GO" id="GO:0005829">
    <property type="term" value="C:cytosol"/>
    <property type="evidence" value="ECO:0007669"/>
    <property type="project" value="TreeGrafter"/>
</dbReference>
<dbReference type="GO" id="GO:0006094">
    <property type="term" value="P:gluconeogenesis"/>
    <property type="evidence" value="ECO:0007669"/>
    <property type="project" value="UniProtKB-KW"/>
</dbReference>
<sequence>MSETTFKNTNVELNDTDFSKYAALAADAVCDIKSRAGNQGQFLNWIDFLPNNQLKNIDNLFDLAKKARDEKYTDIAVLGIGGSRHTTESLVKMLGIDSHAHFYSSVDPTSFERFSKTLDLDKTQFLVVSKSGGTLETTVAYENARKLMQKHLGKDDVSDRFIAMTDASSEKSALRRLVDKGELTAGGYVHDDVGGRFSIFDDATIFTLAFLGVEKQNVIDMLNASLEAQKEFLGKNIEENDALKLAIFNVEARKNGKTKHFVEYFGDAFSGTTLWEKQLKNESLKARISTDTNVGPGYLHYNAEADLDENNNDSFFTFVYVKSDDKVFNAVIKGVVSAYSSQHPVSQIILTDLSYKTLGRFIELKHFETLYTGNILRRMEDNVTGENEALAEVLQPNVEKYKKEVKKALGA</sequence>
<accession>A0A9D1FHZ6</accession>
<dbReference type="GO" id="GO:0006096">
    <property type="term" value="P:glycolytic process"/>
    <property type="evidence" value="ECO:0007669"/>
    <property type="project" value="UniProtKB-KW"/>
</dbReference>
<reference evidence="4" key="1">
    <citation type="submission" date="2020-10" db="EMBL/GenBank/DDBJ databases">
        <authorList>
            <person name="Gilroy R."/>
        </authorList>
    </citation>
    <scope>NUCLEOTIDE SEQUENCE</scope>
    <source>
        <strain evidence="4">CHK152-2871</strain>
    </source>
</reference>
<keyword evidence="1" id="KW-0312">Gluconeogenesis</keyword>
<dbReference type="Pfam" id="PF00342">
    <property type="entry name" value="PGI"/>
    <property type="match status" value="1"/>
</dbReference>
<dbReference type="AlphaFoldDB" id="A0A9D1FHZ6"/>
<dbReference type="InterPro" id="IPR001672">
    <property type="entry name" value="G6P_Isomerase"/>
</dbReference>
<evidence type="ECO:0000256" key="1">
    <source>
        <dbReference type="ARBA" id="ARBA00022432"/>
    </source>
</evidence>
<keyword evidence="3" id="KW-0413">Isomerase</keyword>
<dbReference type="PROSITE" id="PS51463">
    <property type="entry name" value="P_GLUCOSE_ISOMERASE_3"/>
    <property type="match status" value="1"/>
</dbReference>
<dbReference type="InterPro" id="IPR046348">
    <property type="entry name" value="SIS_dom_sf"/>
</dbReference>
<dbReference type="PANTHER" id="PTHR11469">
    <property type="entry name" value="GLUCOSE-6-PHOSPHATE ISOMERASE"/>
    <property type="match status" value="1"/>
</dbReference>
<dbReference type="GO" id="GO:0048029">
    <property type="term" value="F:monosaccharide binding"/>
    <property type="evidence" value="ECO:0007669"/>
    <property type="project" value="TreeGrafter"/>
</dbReference>
<gene>
    <name evidence="4" type="ORF">IAA86_00805</name>
</gene>
<evidence type="ECO:0000313" key="5">
    <source>
        <dbReference type="Proteomes" id="UP000886865"/>
    </source>
</evidence>
<reference evidence="4" key="2">
    <citation type="journal article" date="2021" name="PeerJ">
        <title>Extensive microbial diversity within the chicken gut microbiome revealed by metagenomics and culture.</title>
        <authorList>
            <person name="Gilroy R."/>
            <person name="Ravi A."/>
            <person name="Getino M."/>
            <person name="Pursley I."/>
            <person name="Horton D.L."/>
            <person name="Alikhan N.F."/>
            <person name="Baker D."/>
            <person name="Gharbi K."/>
            <person name="Hall N."/>
            <person name="Watson M."/>
            <person name="Adriaenssens E.M."/>
            <person name="Foster-Nyarko E."/>
            <person name="Jarju S."/>
            <person name="Secka A."/>
            <person name="Antonio M."/>
            <person name="Oren A."/>
            <person name="Chaudhuri R.R."/>
            <person name="La Ragione R."/>
            <person name="Hildebrand F."/>
            <person name="Pallen M.J."/>
        </authorList>
    </citation>
    <scope>NUCLEOTIDE SEQUENCE</scope>
    <source>
        <strain evidence="4">CHK152-2871</strain>
    </source>
</reference>
<proteinExistence type="predicted"/>
<organism evidence="4 5">
    <name type="scientific">Candidatus Galligastranaerophilus intestinavium</name>
    <dbReference type="NCBI Taxonomy" id="2840836"/>
    <lineage>
        <taxon>Bacteria</taxon>
        <taxon>Candidatus Galligastranaerophilus</taxon>
    </lineage>
</organism>
<dbReference type="GO" id="GO:0051156">
    <property type="term" value="P:glucose 6-phosphate metabolic process"/>
    <property type="evidence" value="ECO:0007669"/>
    <property type="project" value="TreeGrafter"/>
</dbReference>
<dbReference type="GO" id="GO:0097367">
    <property type="term" value="F:carbohydrate derivative binding"/>
    <property type="evidence" value="ECO:0007669"/>
    <property type="project" value="InterPro"/>
</dbReference>
<comment type="caution">
    <text evidence="4">The sequence shown here is derived from an EMBL/GenBank/DDBJ whole genome shotgun (WGS) entry which is preliminary data.</text>
</comment>
<evidence type="ECO:0000256" key="2">
    <source>
        <dbReference type="ARBA" id="ARBA00023152"/>
    </source>
</evidence>
<dbReference type="Proteomes" id="UP000886865">
    <property type="component" value="Unassembled WGS sequence"/>
</dbReference>
<evidence type="ECO:0000313" key="4">
    <source>
        <dbReference type="EMBL" id="HIS73540.1"/>
    </source>
</evidence>
<dbReference type="PANTHER" id="PTHR11469:SF1">
    <property type="entry name" value="GLUCOSE-6-PHOSPHATE ISOMERASE"/>
    <property type="match status" value="1"/>
</dbReference>
<evidence type="ECO:0008006" key="6">
    <source>
        <dbReference type="Google" id="ProtNLM"/>
    </source>
</evidence>
<dbReference type="EMBL" id="DVJQ01000008">
    <property type="protein sequence ID" value="HIS73540.1"/>
    <property type="molecule type" value="Genomic_DNA"/>
</dbReference>